<evidence type="ECO:0000313" key="1">
    <source>
        <dbReference type="EMBL" id="CAA0815604.1"/>
    </source>
</evidence>
<dbReference type="InterPro" id="IPR011990">
    <property type="entry name" value="TPR-like_helical_dom_sf"/>
</dbReference>
<dbReference type="PANTHER" id="PTHR47908:SF2">
    <property type="entry name" value="TETRATRICOPEPTIDE REPEAT (TPR)-LIKE SUPERFAMILY PROTEIN"/>
    <property type="match status" value="1"/>
</dbReference>
<protein>
    <submittedName>
        <fullName evidence="1">Tetratricopeptide repeat (TPR)-like superfamily protein</fullName>
    </submittedName>
</protein>
<dbReference type="FunFam" id="1.25.40.10:FF:000734">
    <property type="entry name" value="Binding protein"/>
    <property type="match status" value="1"/>
</dbReference>
<organism evidence="1 2">
    <name type="scientific">Striga hermonthica</name>
    <name type="common">Purple witchweed</name>
    <name type="synonym">Buchnera hermonthica</name>
    <dbReference type="NCBI Taxonomy" id="68872"/>
    <lineage>
        <taxon>Eukaryota</taxon>
        <taxon>Viridiplantae</taxon>
        <taxon>Streptophyta</taxon>
        <taxon>Embryophyta</taxon>
        <taxon>Tracheophyta</taxon>
        <taxon>Spermatophyta</taxon>
        <taxon>Magnoliopsida</taxon>
        <taxon>eudicotyledons</taxon>
        <taxon>Gunneridae</taxon>
        <taxon>Pentapetalae</taxon>
        <taxon>asterids</taxon>
        <taxon>lamiids</taxon>
        <taxon>Lamiales</taxon>
        <taxon>Orobanchaceae</taxon>
        <taxon>Buchnereae</taxon>
        <taxon>Striga</taxon>
    </lineage>
</organism>
<accession>A0A9N7R825</accession>
<dbReference type="SUPFAM" id="SSF48452">
    <property type="entry name" value="TPR-like"/>
    <property type="match status" value="1"/>
</dbReference>
<dbReference type="PANTHER" id="PTHR47908">
    <property type="match status" value="1"/>
</dbReference>
<reference evidence="1" key="1">
    <citation type="submission" date="2019-12" db="EMBL/GenBank/DDBJ databases">
        <authorList>
            <person name="Scholes J."/>
        </authorList>
    </citation>
    <scope>NUCLEOTIDE SEQUENCE</scope>
</reference>
<proteinExistence type="predicted"/>
<dbReference type="Gene3D" id="1.25.40.10">
    <property type="entry name" value="Tetratricopeptide repeat domain"/>
    <property type="match status" value="1"/>
</dbReference>
<dbReference type="GO" id="GO:0009507">
    <property type="term" value="C:chloroplast"/>
    <property type="evidence" value="ECO:0007669"/>
    <property type="project" value="TreeGrafter"/>
</dbReference>
<dbReference type="OrthoDB" id="2017782at2759"/>
<dbReference type="EMBL" id="CACSLK010012531">
    <property type="protein sequence ID" value="CAA0815604.1"/>
    <property type="molecule type" value="Genomic_DNA"/>
</dbReference>
<evidence type="ECO:0000313" key="2">
    <source>
        <dbReference type="Proteomes" id="UP001153555"/>
    </source>
</evidence>
<comment type="caution">
    <text evidence="1">The sequence shown here is derived from an EMBL/GenBank/DDBJ whole genome shotgun (WGS) entry which is preliminary data.</text>
</comment>
<name>A0A9N7R825_STRHE</name>
<dbReference type="AlphaFoldDB" id="A0A9N7R825"/>
<sequence length="269" mass="30716">MAAARNITVANRNQTCPITTSSSQLSALIGNPRPNTFQFSGTTFPRIHRRCSSIPSLSRRLIVVSAVSELWNALTGADPARESLLSIRRGMLLFRQGDVQGSLVEFDRAIELDQRQRAYLWQRGLSLYYLDRFEEGAEQFRLDVAQNPNDTEESIWCFLCEARLYGVDEARKQFLEVGTDPRPVMREAYRLFRDGGDPEKLVSAFSCGRQNEYFYASLYAGLYYESQNKHDEAKLHLMAACKCPYGSRSDDYMASLAKVHCDCRNWRFG</sequence>
<dbReference type="Proteomes" id="UP001153555">
    <property type="component" value="Unassembled WGS sequence"/>
</dbReference>
<gene>
    <name evidence="1" type="ORF">SHERM_15616</name>
</gene>
<keyword evidence="2" id="KW-1185">Reference proteome</keyword>